<sequence length="274" mass="30898">MEVKAAFEEACAALKGDRRRTYELFDGLFQMDQKALFMNPEKNLSEDEVSRLRLAVEKMARGMPMAYALKQAYFYGEAFYVDERVLIPRYDTERSVESILRLAPRATHILEIGTGSGCVAITLGRLYPRAIIDASDISSDALNVAEINRKKHGASNVYLIQSDLFSSVEGTYDVIYSNPPYITADEMRELDESVALYEPHLALEGGEDGLDFYRKIVEDAPRFLNPGGWLVFEIGAKQRKDIEKLLKDHDFSAIGSEIDFSGLDRVVFGRLENV</sequence>
<evidence type="ECO:0000256" key="3">
    <source>
        <dbReference type="ARBA" id="ARBA00022691"/>
    </source>
</evidence>
<dbReference type="PROSITE" id="PS00092">
    <property type="entry name" value="N6_MTASE"/>
    <property type="match status" value="1"/>
</dbReference>
<reference evidence="8 9" key="1">
    <citation type="submission" date="2024-04" db="EMBL/GenBank/DDBJ databases">
        <title>Human intestinal bacterial collection.</title>
        <authorList>
            <person name="Pauvert C."/>
            <person name="Hitch T.C.A."/>
            <person name="Clavel T."/>
        </authorList>
    </citation>
    <scope>NUCLEOTIDE SEQUENCE [LARGE SCALE GENOMIC DNA]</scope>
    <source>
        <strain evidence="8 9">CLA-SR-H026</strain>
    </source>
</reference>
<comment type="catalytic activity">
    <reaction evidence="4 5">
        <text>L-glutaminyl-[peptide chain release factor] + S-adenosyl-L-methionine = N(5)-methyl-L-glutaminyl-[peptide chain release factor] + S-adenosyl-L-homocysteine + H(+)</text>
        <dbReference type="Rhea" id="RHEA:42896"/>
        <dbReference type="Rhea" id="RHEA-COMP:10271"/>
        <dbReference type="Rhea" id="RHEA-COMP:10272"/>
        <dbReference type="ChEBI" id="CHEBI:15378"/>
        <dbReference type="ChEBI" id="CHEBI:30011"/>
        <dbReference type="ChEBI" id="CHEBI:57856"/>
        <dbReference type="ChEBI" id="CHEBI:59789"/>
        <dbReference type="ChEBI" id="CHEBI:61891"/>
        <dbReference type="EC" id="2.1.1.297"/>
    </reaction>
</comment>
<comment type="function">
    <text evidence="5">Methylates the class 1 translation termination release factors RF1/PrfA and RF2/PrfB on the glutamine residue of the universally conserved GGQ motif.</text>
</comment>
<dbReference type="EMBL" id="JBBNPS010000009">
    <property type="protein sequence ID" value="MEQ3353579.1"/>
    <property type="molecule type" value="Genomic_DNA"/>
</dbReference>
<gene>
    <name evidence="5 8" type="primary">prmC</name>
    <name evidence="8" type="ORF">AAA081_04590</name>
</gene>
<feature type="domain" description="Release factor glutamine methyltransferase N-terminal" evidence="7">
    <location>
        <begin position="17"/>
        <end position="67"/>
    </location>
</feature>
<evidence type="ECO:0000256" key="4">
    <source>
        <dbReference type="ARBA" id="ARBA00048391"/>
    </source>
</evidence>
<dbReference type="InterPro" id="IPR007848">
    <property type="entry name" value="Small_mtfrase_dom"/>
</dbReference>
<dbReference type="Pfam" id="PF05175">
    <property type="entry name" value="MTS"/>
    <property type="match status" value="1"/>
</dbReference>
<accession>A0ABV1J5V9</accession>
<comment type="similarity">
    <text evidence="5">Belongs to the protein N5-glutamine methyltransferase family. PrmC subfamily.</text>
</comment>
<keyword evidence="3 5" id="KW-0949">S-adenosyl-L-methionine</keyword>
<dbReference type="Gene3D" id="1.10.8.10">
    <property type="entry name" value="DNA helicase RuvA subunit, C-terminal domain"/>
    <property type="match status" value="1"/>
</dbReference>
<keyword evidence="9" id="KW-1185">Reference proteome</keyword>
<evidence type="ECO:0000313" key="8">
    <source>
        <dbReference type="EMBL" id="MEQ3353579.1"/>
    </source>
</evidence>
<evidence type="ECO:0000259" key="6">
    <source>
        <dbReference type="Pfam" id="PF05175"/>
    </source>
</evidence>
<dbReference type="InterPro" id="IPR002052">
    <property type="entry name" value="DNA_methylase_N6_adenine_CS"/>
</dbReference>
<dbReference type="GO" id="GO:0032259">
    <property type="term" value="P:methylation"/>
    <property type="evidence" value="ECO:0007669"/>
    <property type="project" value="UniProtKB-KW"/>
</dbReference>
<evidence type="ECO:0000313" key="9">
    <source>
        <dbReference type="Proteomes" id="UP001481872"/>
    </source>
</evidence>
<protein>
    <recommendedName>
        <fullName evidence="5">Release factor glutamine methyltransferase</fullName>
        <shortName evidence="5">RF MTase</shortName>
        <ecNumber evidence="5">2.1.1.297</ecNumber>
    </recommendedName>
    <alternativeName>
        <fullName evidence="5">N5-glutamine methyltransferase PrmC</fullName>
    </alternativeName>
    <alternativeName>
        <fullName evidence="5">Protein-(glutamine-N5) MTase PrmC</fullName>
    </alternativeName>
    <alternativeName>
        <fullName evidence="5">Protein-glutamine N-methyltransferase PrmC</fullName>
    </alternativeName>
</protein>
<name>A0ABV1J5V9_9FIRM</name>
<comment type="caution">
    <text evidence="8">The sequence shown here is derived from an EMBL/GenBank/DDBJ whole genome shotgun (WGS) entry which is preliminary data.</text>
</comment>
<dbReference type="Gene3D" id="3.40.50.150">
    <property type="entry name" value="Vaccinia Virus protein VP39"/>
    <property type="match status" value="1"/>
</dbReference>
<dbReference type="EC" id="2.1.1.297" evidence="5"/>
<comment type="caution">
    <text evidence="5">Lacks conserved residue(s) required for the propagation of feature annotation.</text>
</comment>
<evidence type="ECO:0000259" key="7">
    <source>
        <dbReference type="Pfam" id="PF17827"/>
    </source>
</evidence>
<dbReference type="GO" id="GO:0102559">
    <property type="term" value="F:peptide chain release factor N(5)-glutamine methyltransferase activity"/>
    <property type="evidence" value="ECO:0007669"/>
    <property type="project" value="UniProtKB-EC"/>
</dbReference>
<dbReference type="InterPro" id="IPR029063">
    <property type="entry name" value="SAM-dependent_MTases_sf"/>
</dbReference>
<dbReference type="Proteomes" id="UP001481872">
    <property type="component" value="Unassembled WGS sequence"/>
</dbReference>
<feature type="binding site" evidence="5">
    <location>
        <begin position="113"/>
        <end position="117"/>
    </location>
    <ligand>
        <name>S-adenosyl-L-methionine</name>
        <dbReference type="ChEBI" id="CHEBI:59789"/>
    </ligand>
</feature>
<dbReference type="InterPro" id="IPR040758">
    <property type="entry name" value="PrmC_N"/>
</dbReference>
<proteinExistence type="inferred from homology"/>
<feature type="domain" description="Methyltransferase small" evidence="6">
    <location>
        <begin position="105"/>
        <end position="185"/>
    </location>
</feature>
<dbReference type="NCBIfam" id="TIGR00536">
    <property type="entry name" value="hemK_fam"/>
    <property type="match status" value="1"/>
</dbReference>
<dbReference type="Pfam" id="PF17827">
    <property type="entry name" value="PrmC_N"/>
    <property type="match status" value="1"/>
</dbReference>
<dbReference type="InterPro" id="IPR004556">
    <property type="entry name" value="HemK-like"/>
</dbReference>
<dbReference type="InterPro" id="IPR019874">
    <property type="entry name" value="RF_methyltr_PrmC"/>
</dbReference>
<dbReference type="PANTHER" id="PTHR18895">
    <property type="entry name" value="HEMK METHYLTRANSFERASE"/>
    <property type="match status" value="1"/>
</dbReference>
<dbReference type="SUPFAM" id="SSF53335">
    <property type="entry name" value="S-adenosyl-L-methionine-dependent methyltransferases"/>
    <property type="match status" value="1"/>
</dbReference>
<evidence type="ECO:0000256" key="5">
    <source>
        <dbReference type="HAMAP-Rule" id="MF_02126"/>
    </source>
</evidence>
<feature type="binding site" evidence="5">
    <location>
        <position position="136"/>
    </location>
    <ligand>
        <name>S-adenosyl-L-methionine</name>
        <dbReference type="ChEBI" id="CHEBI:59789"/>
    </ligand>
</feature>
<feature type="binding site" evidence="5">
    <location>
        <position position="178"/>
    </location>
    <ligand>
        <name>S-adenosyl-L-methionine</name>
        <dbReference type="ChEBI" id="CHEBI:59789"/>
    </ligand>
</feature>
<dbReference type="PANTHER" id="PTHR18895:SF74">
    <property type="entry name" value="MTRF1L RELEASE FACTOR GLUTAMINE METHYLTRANSFERASE"/>
    <property type="match status" value="1"/>
</dbReference>
<feature type="binding site" evidence="5">
    <location>
        <begin position="178"/>
        <end position="181"/>
    </location>
    <ligand>
        <name>substrate</name>
    </ligand>
</feature>
<dbReference type="CDD" id="cd02440">
    <property type="entry name" value="AdoMet_MTases"/>
    <property type="match status" value="1"/>
</dbReference>
<keyword evidence="1 5" id="KW-0489">Methyltransferase</keyword>
<evidence type="ECO:0000256" key="2">
    <source>
        <dbReference type="ARBA" id="ARBA00022679"/>
    </source>
</evidence>
<dbReference type="HAMAP" id="MF_02126">
    <property type="entry name" value="RF_methyltr_PrmC"/>
    <property type="match status" value="1"/>
</dbReference>
<dbReference type="InterPro" id="IPR050320">
    <property type="entry name" value="N5-glutamine_MTase"/>
</dbReference>
<dbReference type="NCBIfam" id="TIGR03534">
    <property type="entry name" value="RF_mod_PrmC"/>
    <property type="match status" value="1"/>
</dbReference>
<evidence type="ECO:0000256" key="1">
    <source>
        <dbReference type="ARBA" id="ARBA00022603"/>
    </source>
</evidence>
<keyword evidence="2 5" id="KW-0808">Transferase</keyword>
<dbReference type="RefSeq" id="WP_148473806.1">
    <property type="nucleotide sequence ID" value="NZ_JAOQJD010000011.1"/>
</dbReference>
<organism evidence="8 9">
    <name type="scientific">Aedoeadaptatus acetigenes</name>
    <dbReference type="NCBI Taxonomy" id="2981723"/>
    <lineage>
        <taxon>Bacteria</taxon>
        <taxon>Bacillati</taxon>
        <taxon>Bacillota</taxon>
        <taxon>Tissierellia</taxon>
        <taxon>Tissierellales</taxon>
        <taxon>Peptoniphilaceae</taxon>
        <taxon>Aedoeadaptatus</taxon>
    </lineage>
</organism>